<keyword evidence="4" id="KW-0479">Metal-binding</keyword>
<gene>
    <name evidence="11" type="ORF">LTRI10_LOCUS23018</name>
</gene>
<evidence type="ECO:0000256" key="2">
    <source>
        <dbReference type="ARBA" id="ARBA00012483"/>
    </source>
</evidence>
<evidence type="ECO:0000256" key="6">
    <source>
        <dbReference type="ARBA" id="ARBA00022786"/>
    </source>
</evidence>
<keyword evidence="12" id="KW-1185">Reference proteome</keyword>
<proteinExistence type="predicted"/>
<keyword evidence="3" id="KW-0808">Transferase</keyword>
<feature type="region of interest" description="Disordered" evidence="9">
    <location>
        <begin position="120"/>
        <end position="166"/>
    </location>
</feature>
<evidence type="ECO:0000256" key="1">
    <source>
        <dbReference type="ARBA" id="ARBA00000900"/>
    </source>
</evidence>
<dbReference type="GO" id="GO:0061630">
    <property type="term" value="F:ubiquitin protein ligase activity"/>
    <property type="evidence" value="ECO:0007669"/>
    <property type="project" value="UniProtKB-EC"/>
</dbReference>
<comment type="catalytic activity">
    <reaction evidence="1">
        <text>S-ubiquitinyl-[E2 ubiquitin-conjugating enzyme]-L-cysteine + [acceptor protein]-L-lysine = [E2 ubiquitin-conjugating enzyme]-L-cysteine + N(6)-ubiquitinyl-[acceptor protein]-L-lysine.</text>
        <dbReference type="EC" id="2.3.2.27"/>
    </reaction>
</comment>
<evidence type="ECO:0000256" key="5">
    <source>
        <dbReference type="ARBA" id="ARBA00022771"/>
    </source>
</evidence>
<evidence type="ECO:0000256" key="4">
    <source>
        <dbReference type="ARBA" id="ARBA00022723"/>
    </source>
</evidence>
<dbReference type="PROSITE" id="PS50089">
    <property type="entry name" value="ZF_RING_2"/>
    <property type="match status" value="1"/>
</dbReference>
<feature type="compositionally biased region" description="Basic residues" evidence="9">
    <location>
        <begin position="123"/>
        <end position="132"/>
    </location>
</feature>
<dbReference type="Pfam" id="PF13639">
    <property type="entry name" value="zf-RING_2"/>
    <property type="match status" value="1"/>
</dbReference>
<feature type="domain" description="RING-type" evidence="10">
    <location>
        <begin position="366"/>
        <end position="407"/>
    </location>
</feature>
<name>A0AAV2E709_9ROSI</name>
<accession>A0AAV2E709</accession>
<evidence type="ECO:0000256" key="8">
    <source>
        <dbReference type="PROSITE-ProRule" id="PRU00175"/>
    </source>
</evidence>
<dbReference type="PANTHER" id="PTHR22937:SF122">
    <property type="entry name" value="RING-TYPE E3 UBIQUITIN TRANSFERASE"/>
    <property type="match status" value="1"/>
</dbReference>
<dbReference type="Gene3D" id="3.30.40.10">
    <property type="entry name" value="Zinc/RING finger domain, C3HC4 (zinc finger)"/>
    <property type="match status" value="1"/>
</dbReference>
<evidence type="ECO:0000256" key="7">
    <source>
        <dbReference type="ARBA" id="ARBA00022833"/>
    </source>
</evidence>
<sequence>MPIFPESSTIGDQIRLRRSSRNHFDSHYLHRHQLDPAAAAETDPNPQLSRPAKSTTISSLFISPFSANSTEPPSVTIANNNSSVGVKKKGTAAFRGLGCAAGAARQVSVPAVIRSSAEWDGKKVKKKMKKKALVASPAPPPPQQQRRKMSEQQGVSEERSSSGEGICGGLNSQGNCMVIQDVWCGPGIGFSGDAVVDSVDCVVTRRNLPSARGRIDVEKFINSRERERERERPCLTSRRAAPADPEAFSFWDAEPAAFAAVRPEPELFGTTRYYRHFRRAPPDGLAEVLMLQNGFVMGGRMDRFSDWRLDIDDMSYEQLLELGDKIGHVSTGLKEDEIAHCIRKFKLSGLNGLSSHNIKVTLEKKCSVCQEEYEGDDEVGKLECGHGFHIQCIKQWLAYKNKCPVCKTEPLARRS</sequence>
<dbReference type="InterPro" id="IPR001841">
    <property type="entry name" value="Znf_RING"/>
</dbReference>
<dbReference type="Proteomes" id="UP001497516">
    <property type="component" value="Chromosome 4"/>
</dbReference>
<dbReference type="PANTHER" id="PTHR22937">
    <property type="entry name" value="E3 UBIQUITIN-PROTEIN LIGASE RNF165"/>
    <property type="match status" value="1"/>
</dbReference>
<evidence type="ECO:0000259" key="10">
    <source>
        <dbReference type="PROSITE" id="PS50089"/>
    </source>
</evidence>
<keyword evidence="6" id="KW-0833">Ubl conjugation pathway</keyword>
<dbReference type="EMBL" id="OZ034817">
    <property type="protein sequence ID" value="CAL1381649.1"/>
    <property type="molecule type" value="Genomic_DNA"/>
</dbReference>
<dbReference type="GO" id="GO:0008270">
    <property type="term" value="F:zinc ion binding"/>
    <property type="evidence" value="ECO:0007669"/>
    <property type="project" value="UniProtKB-KW"/>
</dbReference>
<organism evidence="11 12">
    <name type="scientific">Linum trigynum</name>
    <dbReference type="NCBI Taxonomy" id="586398"/>
    <lineage>
        <taxon>Eukaryota</taxon>
        <taxon>Viridiplantae</taxon>
        <taxon>Streptophyta</taxon>
        <taxon>Embryophyta</taxon>
        <taxon>Tracheophyta</taxon>
        <taxon>Spermatophyta</taxon>
        <taxon>Magnoliopsida</taxon>
        <taxon>eudicotyledons</taxon>
        <taxon>Gunneridae</taxon>
        <taxon>Pentapetalae</taxon>
        <taxon>rosids</taxon>
        <taxon>fabids</taxon>
        <taxon>Malpighiales</taxon>
        <taxon>Linaceae</taxon>
        <taxon>Linum</taxon>
    </lineage>
</organism>
<dbReference type="InterPro" id="IPR013083">
    <property type="entry name" value="Znf_RING/FYVE/PHD"/>
</dbReference>
<evidence type="ECO:0000256" key="9">
    <source>
        <dbReference type="SAM" id="MobiDB-lite"/>
    </source>
</evidence>
<reference evidence="11 12" key="1">
    <citation type="submission" date="2024-04" db="EMBL/GenBank/DDBJ databases">
        <authorList>
            <person name="Fracassetti M."/>
        </authorList>
    </citation>
    <scope>NUCLEOTIDE SEQUENCE [LARGE SCALE GENOMIC DNA]</scope>
</reference>
<evidence type="ECO:0000313" key="12">
    <source>
        <dbReference type="Proteomes" id="UP001497516"/>
    </source>
</evidence>
<dbReference type="SMART" id="SM00184">
    <property type="entry name" value="RING"/>
    <property type="match status" value="1"/>
</dbReference>
<keyword evidence="7" id="KW-0862">Zinc</keyword>
<dbReference type="SUPFAM" id="SSF57850">
    <property type="entry name" value="RING/U-box"/>
    <property type="match status" value="1"/>
</dbReference>
<dbReference type="InterPro" id="IPR045191">
    <property type="entry name" value="MBR1/2-like"/>
</dbReference>
<dbReference type="EC" id="2.3.2.27" evidence="2"/>
<evidence type="ECO:0000256" key="3">
    <source>
        <dbReference type="ARBA" id="ARBA00022679"/>
    </source>
</evidence>
<dbReference type="AlphaFoldDB" id="A0AAV2E709"/>
<evidence type="ECO:0000313" key="11">
    <source>
        <dbReference type="EMBL" id="CAL1381649.1"/>
    </source>
</evidence>
<protein>
    <recommendedName>
        <fullName evidence="2">RING-type E3 ubiquitin transferase</fullName>
        <ecNumber evidence="2">2.3.2.27</ecNumber>
    </recommendedName>
</protein>
<keyword evidence="5 8" id="KW-0863">Zinc-finger</keyword>